<evidence type="ECO:0000256" key="2">
    <source>
        <dbReference type="ARBA" id="ARBA00004141"/>
    </source>
</evidence>
<evidence type="ECO:0000256" key="7">
    <source>
        <dbReference type="SAM" id="Phobius"/>
    </source>
</evidence>
<organism evidence="9 10">
    <name type="scientific">Archangium lansingense</name>
    <dbReference type="NCBI Taxonomy" id="2995310"/>
    <lineage>
        <taxon>Bacteria</taxon>
        <taxon>Pseudomonadati</taxon>
        <taxon>Myxococcota</taxon>
        <taxon>Myxococcia</taxon>
        <taxon>Myxococcales</taxon>
        <taxon>Cystobacterineae</taxon>
        <taxon>Archangiaceae</taxon>
        <taxon>Archangium</taxon>
    </lineage>
</organism>
<dbReference type="EMBL" id="JAPNKA010000001">
    <property type="protein sequence ID" value="MCY1081165.1"/>
    <property type="molecule type" value="Genomic_DNA"/>
</dbReference>
<dbReference type="Pfam" id="PF02163">
    <property type="entry name" value="Peptidase_M50"/>
    <property type="match status" value="1"/>
</dbReference>
<evidence type="ECO:0000256" key="1">
    <source>
        <dbReference type="ARBA" id="ARBA00001947"/>
    </source>
</evidence>
<evidence type="ECO:0000313" key="9">
    <source>
        <dbReference type="EMBL" id="MCY1081165.1"/>
    </source>
</evidence>
<evidence type="ECO:0000256" key="5">
    <source>
        <dbReference type="ARBA" id="ARBA00022989"/>
    </source>
</evidence>
<dbReference type="Proteomes" id="UP001207654">
    <property type="component" value="Unassembled WGS sequence"/>
</dbReference>
<evidence type="ECO:0000256" key="6">
    <source>
        <dbReference type="ARBA" id="ARBA00023136"/>
    </source>
</evidence>
<feature type="transmembrane region" description="Helical" evidence="7">
    <location>
        <begin position="90"/>
        <end position="112"/>
    </location>
</feature>
<evidence type="ECO:0000256" key="3">
    <source>
        <dbReference type="ARBA" id="ARBA00007931"/>
    </source>
</evidence>
<sequence length="245" mass="26552">MSPWMALAWLWLLMTVISLVSGVVMALVCWGVGASLSEVRFHLGPPLLTVRLRGVKWSFGFINTGASVTFEPLGIRRDGTDDNSFLRLALPLRLIALASTVAGMLLLAVACLSPERGLAAFTSGFEQVVNVFLARERVVSFFALLRTEGFVPALGVLSAKLAALNLLPLPPLTGYMLLRELWLAVLRPQIRSNSVPAWGMTLVLMLFLGWGYGLYEGLANPNSKEPGLSTMLQEAKRLIGTAADP</sequence>
<keyword evidence="4 7" id="KW-0812">Transmembrane</keyword>
<feature type="transmembrane region" description="Helical" evidence="7">
    <location>
        <begin position="195"/>
        <end position="215"/>
    </location>
</feature>
<name>A0ABT4AHL6_9BACT</name>
<keyword evidence="6 7" id="KW-0472">Membrane</keyword>
<reference evidence="9 10" key="1">
    <citation type="submission" date="2022-11" db="EMBL/GenBank/DDBJ databases">
        <title>Minimal conservation of predation-associated metabolite biosynthetic gene clusters underscores biosynthetic potential of Myxococcota including descriptions for ten novel species: Archangium lansinium sp. nov., Myxococcus landrumus sp. nov., Nannocystis bai.</title>
        <authorList>
            <person name="Ahearne A."/>
            <person name="Stevens C."/>
            <person name="Phillips K."/>
        </authorList>
    </citation>
    <scope>NUCLEOTIDE SEQUENCE [LARGE SCALE GENOMIC DNA]</scope>
    <source>
        <strain evidence="9 10">MIWBW</strain>
    </source>
</reference>
<accession>A0ABT4AHL6</accession>
<comment type="cofactor">
    <cofactor evidence="1">
        <name>Zn(2+)</name>
        <dbReference type="ChEBI" id="CHEBI:29105"/>
    </cofactor>
</comment>
<keyword evidence="10" id="KW-1185">Reference proteome</keyword>
<proteinExistence type="inferred from homology"/>
<dbReference type="InterPro" id="IPR008915">
    <property type="entry name" value="Peptidase_M50"/>
</dbReference>
<protein>
    <recommendedName>
        <fullName evidence="8">Peptidase M50 domain-containing protein</fullName>
    </recommendedName>
</protein>
<comment type="similarity">
    <text evidence="3">Belongs to the peptidase M50B family.</text>
</comment>
<evidence type="ECO:0000259" key="8">
    <source>
        <dbReference type="Pfam" id="PF02163"/>
    </source>
</evidence>
<evidence type="ECO:0000313" key="10">
    <source>
        <dbReference type="Proteomes" id="UP001207654"/>
    </source>
</evidence>
<gene>
    <name evidence="9" type="ORF">OV287_42615</name>
</gene>
<keyword evidence="5 7" id="KW-1133">Transmembrane helix</keyword>
<comment type="subcellular location">
    <subcellularLocation>
        <location evidence="2">Membrane</location>
        <topology evidence="2">Multi-pass membrane protein</topology>
    </subcellularLocation>
</comment>
<feature type="domain" description="Peptidase M50" evidence="8">
    <location>
        <begin position="36"/>
        <end position="205"/>
    </location>
</feature>
<dbReference type="RefSeq" id="WP_267539771.1">
    <property type="nucleotide sequence ID" value="NZ_JAPNKA010000001.1"/>
</dbReference>
<evidence type="ECO:0000256" key="4">
    <source>
        <dbReference type="ARBA" id="ARBA00022692"/>
    </source>
</evidence>
<comment type="caution">
    <text evidence="9">The sequence shown here is derived from an EMBL/GenBank/DDBJ whole genome shotgun (WGS) entry which is preliminary data.</text>
</comment>